<dbReference type="SUPFAM" id="SSF55729">
    <property type="entry name" value="Acyl-CoA N-acyltransferases (Nat)"/>
    <property type="match status" value="1"/>
</dbReference>
<dbReference type="PROSITE" id="PS51186">
    <property type="entry name" value="GNAT"/>
    <property type="match status" value="1"/>
</dbReference>
<keyword evidence="2" id="KW-0808">Transferase</keyword>
<accession>A0A840UTW5</accession>
<gene>
    <name evidence="2" type="ORF">HNR32_001412</name>
</gene>
<keyword evidence="2" id="KW-0012">Acyltransferase</keyword>
<dbReference type="EC" id="2.3.1.1" evidence="2"/>
<comment type="caution">
    <text evidence="2">The sequence shown here is derived from an EMBL/GenBank/DDBJ whole genome shotgun (WGS) entry which is preliminary data.</text>
</comment>
<organism evidence="2 3">
    <name type="scientific">Pectinatus brassicae</name>
    <dbReference type="NCBI Taxonomy" id="862415"/>
    <lineage>
        <taxon>Bacteria</taxon>
        <taxon>Bacillati</taxon>
        <taxon>Bacillota</taxon>
        <taxon>Negativicutes</taxon>
        <taxon>Selenomonadales</taxon>
        <taxon>Selenomonadaceae</taxon>
        <taxon>Pectinatus</taxon>
    </lineage>
</organism>
<dbReference type="RefSeq" id="WP_183861061.1">
    <property type="nucleotide sequence ID" value="NZ_JACHFH010000015.1"/>
</dbReference>
<dbReference type="InterPro" id="IPR016181">
    <property type="entry name" value="Acyl_CoA_acyltransferase"/>
</dbReference>
<name>A0A840UTW5_9FIRM</name>
<protein>
    <submittedName>
        <fullName evidence="2">Amino-acid N-acetyltransferase</fullName>
        <ecNumber evidence="2">2.3.1.1</ecNumber>
    </submittedName>
</protein>
<reference evidence="2 3" key="1">
    <citation type="submission" date="2020-08" db="EMBL/GenBank/DDBJ databases">
        <title>Genomic Encyclopedia of Type Strains, Phase IV (KMG-IV): sequencing the most valuable type-strain genomes for metagenomic binning, comparative biology and taxonomic classification.</title>
        <authorList>
            <person name="Goeker M."/>
        </authorList>
    </citation>
    <scope>NUCLEOTIDE SEQUENCE [LARGE SCALE GENOMIC DNA]</scope>
    <source>
        <strain evidence="2 3">DSM 24661</strain>
    </source>
</reference>
<dbReference type="EMBL" id="JACHFH010000015">
    <property type="protein sequence ID" value="MBB5336264.1"/>
    <property type="molecule type" value="Genomic_DNA"/>
</dbReference>
<evidence type="ECO:0000313" key="2">
    <source>
        <dbReference type="EMBL" id="MBB5336264.1"/>
    </source>
</evidence>
<dbReference type="AlphaFoldDB" id="A0A840UTW5"/>
<dbReference type="Proteomes" id="UP000559117">
    <property type="component" value="Unassembled WGS sequence"/>
</dbReference>
<dbReference type="InterPro" id="IPR000182">
    <property type="entry name" value="GNAT_dom"/>
</dbReference>
<dbReference type="CDD" id="cd04301">
    <property type="entry name" value="NAT_SF"/>
    <property type="match status" value="1"/>
</dbReference>
<sequence>MAETLEVENATIDDALAIKELLQVCDLPIVNIEKQIGDFIVAKQQKKLLAILGAVYDDEGNVLLRSFAVREENRRQGIGKMLIRTMLEIMTKKKITKIFLLTETADAYFSRMDFNEIQRTEIPNDLLSKSGLDKACPCSSKCFIYNNI</sequence>
<proteinExistence type="predicted"/>
<evidence type="ECO:0000259" key="1">
    <source>
        <dbReference type="PROSITE" id="PS51186"/>
    </source>
</evidence>
<evidence type="ECO:0000313" key="3">
    <source>
        <dbReference type="Proteomes" id="UP000559117"/>
    </source>
</evidence>
<feature type="domain" description="N-acetyltransferase" evidence="1">
    <location>
        <begin position="5"/>
        <end position="139"/>
    </location>
</feature>
<keyword evidence="3" id="KW-1185">Reference proteome</keyword>
<dbReference type="GO" id="GO:0016747">
    <property type="term" value="F:acyltransferase activity, transferring groups other than amino-acyl groups"/>
    <property type="evidence" value="ECO:0007669"/>
    <property type="project" value="InterPro"/>
</dbReference>
<dbReference type="Pfam" id="PF00583">
    <property type="entry name" value="Acetyltransf_1"/>
    <property type="match status" value="1"/>
</dbReference>
<dbReference type="Gene3D" id="3.40.630.30">
    <property type="match status" value="1"/>
</dbReference>